<gene>
    <name evidence="1" type="ORF">VTJ49DRAFT_1127</name>
</gene>
<dbReference type="EMBL" id="JAZGSY010000014">
    <property type="protein sequence ID" value="KAL1843534.1"/>
    <property type="molecule type" value="Genomic_DNA"/>
</dbReference>
<evidence type="ECO:0000313" key="1">
    <source>
        <dbReference type="EMBL" id="KAL1843534.1"/>
    </source>
</evidence>
<comment type="caution">
    <text evidence="1">The sequence shown here is derived from an EMBL/GenBank/DDBJ whole genome shotgun (WGS) entry which is preliminary data.</text>
</comment>
<proteinExistence type="predicted"/>
<name>A0ABR3VNR5_HUMIN</name>
<sequence length="178" mass="19167">MSQSLADRWNRNSAVRGLAFGRGAVCSSWASSHLTGRDELQRPESRLEVGSVGLEVVEGAGNGLLDLGGVLAARAVGRDLVEGRRAHVGGCRRCRWVDWGTRRIERGSPGGKSLEAASDFGWSLEFGGWLGFAALKLCGGSTCWEWQAVWLTKKWACLRTTATGSAQQTHNSSIHLSP</sequence>
<reference evidence="1 2" key="1">
    <citation type="journal article" date="2024" name="Commun. Biol.">
        <title>Comparative genomic analysis of thermophilic fungi reveals convergent evolutionary adaptations and gene losses.</title>
        <authorList>
            <person name="Steindorff A.S."/>
            <person name="Aguilar-Pontes M.V."/>
            <person name="Robinson A.J."/>
            <person name="Andreopoulos B."/>
            <person name="LaButti K."/>
            <person name="Kuo A."/>
            <person name="Mondo S."/>
            <person name="Riley R."/>
            <person name="Otillar R."/>
            <person name="Haridas S."/>
            <person name="Lipzen A."/>
            <person name="Grimwood J."/>
            <person name="Schmutz J."/>
            <person name="Clum A."/>
            <person name="Reid I.D."/>
            <person name="Moisan M.C."/>
            <person name="Butler G."/>
            <person name="Nguyen T.T.M."/>
            <person name="Dewar K."/>
            <person name="Conant G."/>
            <person name="Drula E."/>
            <person name="Henrissat B."/>
            <person name="Hansel C."/>
            <person name="Singer S."/>
            <person name="Hutchinson M.I."/>
            <person name="de Vries R.P."/>
            <person name="Natvig D.O."/>
            <person name="Powell A.J."/>
            <person name="Tsang A."/>
            <person name="Grigoriev I.V."/>
        </authorList>
    </citation>
    <scope>NUCLEOTIDE SEQUENCE [LARGE SCALE GENOMIC DNA]</scope>
    <source>
        <strain evidence="1 2">CBS 620.91</strain>
    </source>
</reference>
<accession>A0ABR3VNR5</accession>
<dbReference type="Proteomes" id="UP001583172">
    <property type="component" value="Unassembled WGS sequence"/>
</dbReference>
<organism evidence="1 2">
    <name type="scientific">Humicola insolens</name>
    <name type="common">Soft-rot fungus</name>
    <dbReference type="NCBI Taxonomy" id="85995"/>
    <lineage>
        <taxon>Eukaryota</taxon>
        <taxon>Fungi</taxon>
        <taxon>Dikarya</taxon>
        <taxon>Ascomycota</taxon>
        <taxon>Pezizomycotina</taxon>
        <taxon>Sordariomycetes</taxon>
        <taxon>Sordariomycetidae</taxon>
        <taxon>Sordariales</taxon>
        <taxon>Chaetomiaceae</taxon>
        <taxon>Mycothermus</taxon>
    </lineage>
</organism>
<keyword evidence="2" id="KW-1185">Reference proteome</keyword>
<protein>
    <submittedName>
        <fullName evidence="1">Uncharacterized protein</fullName>
    </submittedName>
</protein>
<evidence type="ECO:0000313" key="2">
    <source>
        <dbReference type="Proteomes" id="UP001583172"/>
    </source>
</evidence>